<dbReference type="Gene3D" id="1.10.10.10">
    <property type="entry name" value="Winged helix-like DNA-binding domain superfamily/Winged helix DNA-binding domain"/>
    <property type="match status" value="1"/>
</dbReference>
<dbReference type="InterPro" id="IPR036388">
    <property type="entry name" value="WH-like_DNA-bd_sf"/>
</dbReference>
<dbReference type="Gene3D" id="3.90.241.10">
    <property type="entry name" value="Foki Restriction Endonuclease, Chain A, domain 1"/>
    <property type="match status" value="1"/>
</dbReference>
<gene>
    <name evidence="5" type="ORF">Lh8105_11110</name>
</gene>
<dbReference type="Gene3D" id="3.40.91.30">
    <property type="match status" value="1"/>
</dbReference>
<dbReference type="GO" id="GO:0009036">
    <property type="term" value="F:type II site-specific deoxyribonuclease activity"/>
    <property type="evidence" value="ECO:0007669"/>
    <property type="project" value="InterPro"/>
</dbReference>
<dbReference type="SUPFAM" id="SSF46785">
    <property type="entry name" value="Winged helix' DNA-binding domain"/>
    <property type="match status" value="3"/>
</dbReference>
<dbReference type="InterPro" id="IPR015334">
    <property type="entry name" value="FokI_cleavage_dom"/>
</dbReference>
<dbReference type="InterPro" id="IPR036390">
    <property type="entry name" value="WH_DNA-bd_sf"/>
</dbReference>
<evidence type="ECO:0000313" key="6">
    <source>
        <dbReference type="Proteomes" id="UP000234562"/>
    </source>
</evidence>
<dbReference type="Pfam" id="PF02981">
    <property type="entry name" value="FokI_D1"/>
    <property type="match status" value="1"/>
</dbReference>
<dbReference type="SUPFAM" id="SSF52980">
    <property type="entry name" value="Restriction endonuclease-like"/>
    <property type="match status" value="1"/>
</dbReference>
<evidence type="ECO:0000256" key="1">
    <source>
        <dbReference type="ARBA" id="ARBA00022801"/>
    </source>
</evidence>
<feature type="domain" description="FokI cleavage" evidence="4">
    <location>
        <begin position="411"/>
        <end position="584"/>
    </location>
</feature>
<dbReference type="InterPro" id="IPR044945">
    <property type="entry name" value="FokI_dom_1_2"/>
</dbReference>
<evidence type="ECO:0000259" key="2">
    <source>
        <dbReference type="Pfam" id="PF02980"/>
    </source>
</evidence>
<dbReference type="CDD" id="cd00941">
    <property type="entry name" value="FokI_N"/>
    <property type="match status" value="1"/>
</dbReference>
<feature type="domain" description="FokI recognition" evidence="3">
    <location>
        <begin position="13"/>
        <end position="146"/>
    </location>
</feature>
<evidence type="ECO:0000259" key="4">
    <source>
        <dbReference type="Pfam" id="PF09254"/>
    </source>
</evidence>
<evidence type="ECO:0000259" key="3">
    <source>
        <dbReference type="Pfam" id="PF02981"/>
    </source>
</evidence>
<organism evidence="5 6">
    <name type="scientific">Lactobacillus helveticus</name>
    <name type="common">Lactobacillus suntoryeus</name>
    <dbReference type="NCBI Taxonomy" id="1587"/>
    <lineage>
        <taxon>Bacteria</taxon>
        <taxon>Bacillati</taxon>
        <taxon>Bacillota</taxon>
        <taxon>Bacilli</taxon>
        <taxon>Lactobacillales</taxon>
        <taxon>Lactobacillaceae</taxon>
        <taxon>Lactobacillus</taxon>
    </lineage>
</organism>
<feature type="domain" description="FokI recognition" evidence="2">
    <location>
        <begin position="166"/>
        <end position="291"/>
    </location>
</feature>
<dbReference type="REBASE" id="227403">
    <property type="entry name" value="Lhe8105IP"/>
</dbReference>
<dbReference type="RefSeq" id="WP_101854090.1">
    <property type="nucleotide sequence ID" value="NZ_CP015497.1"/>
</dbReference>
<name>A0AAU8XWY9_LACHE</name>
<dbReference type="Proteomes" id="UP000234562">
    <property type="component" value="Plasmid pFAM8105"/>
</dbReference>
<evidence type="ECO:0008006" key="7">
    <source>
        <dbReference type="Google" id="ProtNLM"/>
    </source>
</evidence>
<dbReference type="AlphaFoldDB" id="A0AAU8XWY9"/>
<geneLocation type="plasmid" evidence="6">
    <name>pfam8105</name>
</geneLocation>
<sequence>MITVQILKKFPDRTFGLGQDVSTNLVGIVKVPALFVPNSIIHQDLINGRLKRVTVDAGAPQKVYDTLYAALQSTEISNSNLITLPNKGRTPYASGLIRAIFDGQKGAVAIKNWPAQNYLAVAIGLGLVDLDYDKYLYYITDLGKQAVDLLDNKEIKKLQDFLLKRLYEYPYAAWLIRLVNKDKSKQYTKFNLGENFGFIDEPGFTSLPEDLYVDAMLNAKVDGDKSEETQIRSNYESTADKYMRWLAGVLVDYGLLDVVQKEFSRKENGKKYSISLQAYKVTLKGTKALNKVNGGSRFPRSVKRVRWEYLAPKVKNASKRKTSRALMLKYLSESSKGLSANKISQKINAVSPSIGSIPEQVLDDAIGLNRLGIEIEINGNHLTLKEKLTDFIIPVKENHTFQTTEADNLKRKLLPVLKHVDHKYLQAIDIAYKKNTSNAENTLLEVLSTDLFVKEMDYKGSHLGGSNKPDAFVYTSKAGWILDSKAYSDGFHVTAANTDAMGRYIQQYRDHKDKSTWWKKFPNNLPITYFAYISSFYNGNYQSQLKDFEDRNKMRGGLIEIPKLILLAEEYQDKKISQAQINQQLLDDKIDWKDYSTILLP</sequence>
<accession>A0AAU8XWY9</accession>
<dbReference type="GO" id="GO:0003677">
    <property type="term" value="F:DNA binding"/>
    <property type="evidence" value="ECO:0007669"/>
    <property type="project" value="InterPro"/>
</dbReference>
<dbReference type="EMBL" id="CP015497">
    <property type="protein sequence ID" value="AUI75292.1"/>
    <property type="molecule type" value="Genomic_DNA"/>
</dbReference>
<dbReference type="InterPro" id="IPR004233">
    <property type="entry name" value="FokI_D2"/>
</dbReference>
<reference evidence="6" key="1">
    <citation type="submission" date="2016-05" db="EMBL/GenBank/DDBJ databases">
        <title>Genome sequence of Lactobacillus helveticus FAM8105.</title>
        <authorList>
            <person name="Ahrens C."/>
            <person name="Schmid M."/>
        </authorList>
    </citation>
    <scope>NUCLEOTIDE SEQUENCE [LARGE SCALE GENOMIC DNA]</scope>
    <source>
        <strain evidence="6">FAM8105</strain>
        <plasmid evidence="6">pfam8105</plasmid>
    </source>
</reference>
<dbReference type="InterPro" id="IPR011335">
    <property type="entry name" value="Restrct_endonuc-II-like"/>
</dbReference>
<dbReference type="InterPro" id="IPR004234">
    <property type="entry name" value="FokI_D1"/>
</dbReference>
<proteinExistence type="predicted"/>
<keyword evidence="1" id="KW-0378">Hydrolase</keyword>
<evidence type="ECO:0000313" key="5">
    <source>
        <dbReference type="EMBL" id="AUI75292.1"/>
    </source>
</evidence>
<dbReference type="Pfam" id="PF02980">
    <property type="entry name" value="FokI_dom_2"/>
    <property type="match status" value="1"/>
</dbReference>
<keyword evidence="5" id="KW-0614">Plasmid</keyword>
<dbReference type="Pfam" id="PF09254">
    <property type="entry name" value="FokI_cleav_dom"/>
    <property type="match status" value="1"/>
</dbReference>
<protein>
    <recommendedName>
        <fullName evidence="7">Restriction endonuclease</fullName>
    </recommendedName>
</protein>
<dbReference type="GO" id="GO:0009307">
    <property type="term" value="P:DNA restriction-modification system"/>
    <property type="evidence" value="ECO:0007669"/>
    <property type="project" value="InterPro"/>
</dbReference>